<dbReference type="Proteomes" id="UP001336250">
    <property type="component" value="Unassembled WGS sequence"/>
</dbReference>
<keyword evidence="4" id="KW-0804">Transcription</keyword>
<dbReference type="RefSeq" id="WP_332288140.1">
    <property type="nucleotide sequence ID" value="NZ_JAZIBG010000016.1"/>
</dbReference>
<dbReference type="SMART" id="SM00342">
    <property type="entry name" value="HTH_ARAC"/>
    <property type="match status" value="1"/>
</dbReference>
<dbReference type="PANTHER" id="PTHR46796">
    <property type="entry name" value="HTH-TYPE TRANSCRIPTIONAL ACTIVATOR RHAS-RELATED"/>
    <property type="match status" value="1"/>
</dbReference>
<dbReference type="InterPro" id="IPR009057">
    <property type="entry name" value="Homeodomain-like_sf"/>
</dbReference>
<name>A0AAW9QF19_9BURK</name>
<dbReference type="InterPro" id="IPR020449">
    <property type="entry name" value="Tscrpt_reg_AraC-type_HTH"/>
</dbReference>
<evidence type="ECO:0000256" key="3">
    <source>
        <dbReference type="ARBA" id="ARBA00023159"/>
    </source>
</evidence>
<organism evidence="6 7">
    <name type="scientific">Aquincola agrisoli</name>
    <dbReference type="NCBI Taxonomy" id="3119538"/>
    <lineage>
        <taxon>Bacteria</taxon>
        <taxon>Pseudomonadati</taxon>
        <taxon>Pseudomonadota</taxon>
        <taxon>Betaproteobacteria</taxon>
        <taxon>Burkholderiales</taxon>
        <taxon>Sphaerotilaceae</taxon>
        <taxon>Aquincola</taxon>
    </lineage>
</organism>
<dbReference type="InterPro" id="IPR018060">
    <property type="entry name" value="HTH_AraC"/>
</dbReference>
<evidence type="ECO:0000256" key="1">
    <source>
        <dbReference type="ARBA" id="ARBA00023015"/>
    </source>
</evidence>
<comment type="caution">
    <text evidence="6">The sequence shown here is derived from an EMBL/GenBank/DDBJ whole genome shotgun (WGS) entry which is preliminary data.</text>
</comment>
<dbReference type="EMBL" id="JAZIBG010000016">
    <property type="protein sequence ID" value="MEF7613195.1"/>
    <property type="molecule type" value="Genomic_DNA"/>
</dbReference>
<dbReference type="SUPFAM" id="SSF51215">
    <property type="entry name" value="Regulatory protein AraC"/>
    <property type="match status" value="1"/>
</dbReference>
<keyword evidence="2" id="KW-0238">DNA-binding</keyword>
<evidence type="ECO:0000313" key="7">
    <source>
        <dbReference type="Proteomes" id="UP001336250"/>
    </source>
</evidence>
<dbReference type="GO" id="GO:0043565">
    <property type="term" value="F:sequence-specific DNA binding"/>
    <property type="evidence" value="ECO:0007669"/>
    <property type="project" value="InterPro"/>
</dbReference>
<dbReference type="SUPFAM" id="SSF46689">
    <property type="entry name" value="Homeodomain-like"/>
    <property type="match status" value="2"/>
</dbReference>
<accession>A0AAW9QF19</accession>
<evidence type="ECO:0000259" key="5">
    <source>
        <dbReference type="PROSITE" id="PS01124"/>
    </source>
</evidence>
<dbReference type="InterPro" id="IPR050204">
    <property type="entry name" value="AraC_XylS_family_regulators"/>
</dbReference>
<dbReference type="InterPro" id="IPR003313">
    <property type="entry name" value="AraC-bd"/>
</dbReference>
<feature type="domain" description="HTH araC/xylS-type" evidence="5">
    <location>
        <begin position="213"/>
        <end position="311"/>
    </location>
</feature>
<protein>
    <submittedName>
        <fullName evidence="6">AraC family transcriptional regulator</fullName>
    </submittedName>
</protein>
<dbReference type="Pfam" id="PF12833">
    <property type="entry name" value="HTH_18"/>
    <property type="match status" value="1"/>
</dbReference>
<dbReference type="Pfam" id="PF02311">
    <property type="entry name" value="AraC_binding"/>
    <property type="match status" value="1"/>
</dbReference>
<dbReference type="InterPro" id="IPR037923">
    <property type="entry name" value="HTH-like"/>
</dbReference>
<proteinExistence type="predicted"/>
<dbReference type="Gene3D" id="1.10.10.60">
    <property type="entry name" value="Homeodomain-like"/>
    <property type="match status" value="2"/>
</dbReference>
<evidence type="ECO:0000256" key="4">
    <source>
        <dbReference type="ARBA" id="ARBA00023163"/>
    </source>
</evidence>
<keyword evidence="3" id="KW-0010">Activator</keyword>
<evidence type="ECO:0000313" key="6">
    <source>
        <dbReference type="EMBL" id="MEF7613195.1"/>
    </source>
</evidence>
<reference evidence="6 7" key="1">
    <citation type="submission" date="2024-02" db="EMBL/GenBank/DDBJ databases">
        <title>Genome sequence of Aquincola sp. MAHUQ-54.</title>
        <authorList>
            <person name="Huq M.A."/>
        </authorList>
    </citation>
    <scope>NUCLEOTIDE SEQUENCE [LARGE SCALE GENOMIC DNA]</scope>
    <source>
        <strain evidence="6 7">MAHUQ-54</strain>
    </source>
</reference>
<dbReference type="PRINTS" id="PR00032">
    <property type="entry name" value="HTHARAC"/>
</dbReference>
<evidence type="ECO:0000256" key="2">
    <source>
        <dbReference type="ARBA" id="ARBA00023125"/>
    </source>
</evidence>
<dbReference type="PROSITE" id="PS01124">
    <property type="entry name" value="HTH_ARAC_FAMILY_2"/>
    <property type="match status" value="1"/>
</dbReference>
<dbReference type="GO" id="GO:0003700">
    <property type="term" value="F:DNA-binding transcription factor activity"/>
    <property type="evidence" value="ECO:0007669"/>
    <property type="project" value="InterPro"/>
</dbReference>
<keyword evidence="1" id="KW-0805">Transcription regulation</keyword>
<dbReference type="AlphaFoldDB" id="A0AAW9QF19"/>
<keyword evidence="7" id="KW-1185">Reference proteome</keyword>
<sequence length="316" mass="36072">MDITAPAPRQRAKAAAAGDADIKTYRMVERSQRLDFEIRDQDARPPVVSLHRHEFFQIEANLSGDSHHVIDGRRCPYPPRSLVFVLPYRVHCAHHAADPRYYVINFATDFLRAGFALSPLEMEEASVAQYPELLPFVYEGYVDFVFDEPQFAHIRTLLERLAQLHARRTVGTLTRIQGTLLELIGFATECHAEQLQALSEHRVYLEGRSDALGRVVKFIDEHLARPISLNEVAEAAFLSPNYLSQLLKKQTGQAFVEWLTARRMQRARELLAHTGDRVSAIAKAVGFADEAYFARRFAQHFGMPPSKYRQSVVRER</sequence>
<gene>
    <name evidence="6" type="ORF">V4F39_04665</name>
</gene>